<evidence type="ECO:0000313" key="3">
    <source>
        <dbReference type="Proteomes" id="UP000490535"/>
    </source>
</evidence>
<sequence>MFKIINTTVFLIACTSSLSFAQQPTQSLEKFIPKHWEILSQANGDLNQDGKQDIAILIQPKNKHQLERKLLILFQTDQQLQLKLSRSIPNWTYRSDEPCLEDAFNDSSLTIKNQRLEILFDTISSCSNTYGLMHTYSFKLKNNQFDLIGYDTFYLDKISGKQDELSINFLTKKAKLTTTANIFAEVEAPPKIVWKTVKSTQKYTLANIPWNSDEFNDSFSIQYIGRK</sequence>
<evidence type="ECO:0000313" key="2">
    <source>
        <dbReference type="EMBL" id="KAF1026510.1"/>
    </source>
</evidence>
<keyword evidence="1" id="KW-0732">Signal</keyword>
<dbReference type="AlphaFoldDB" id="A0A833PIW9"/>
<dbReference type="Proteomes" id="UP000490535">
    <property type="component" value="Unassembled WGS sequence"/>
</dbReference>
<evidence type="ECO:0000256" key="1">
    <source>
        <dbReference type="SAM" id="SignalP"/>
    </source>
</evidence>
<reference evidence="3" key="1">
    <citation type="journal article" date="2020" name="MBio">
        <title>Horizontal gene transfer to a defensive symbiont with a reduced genome amongst a multipartite beetle microbiome.</title>
        <authorList>
            <person name="Waterworth S.C."/>
            <person name="Florez L.V."/>
            <person name="Rees E.R."/>
            <person name="Hertweck C."/>
            <person name="Kaltenpoth M."/>
            <person name="Kwan J.C."/>
        </authorList>
    </citation>
    <scope>NUCLEOTIDE SEQUENCE [LARGE SCALE GENOMIC DNA]</scope>
</reference>
<accession>A0A833PIW9</accession>
<protein>
    <submittedName>
        <fullName evidence="2">Uncharacterized protein</fullName>
    </submittedName>
</protein>
<feature type="signal peptide" evidence="1">
    <location>
        <begin position="1"/>
        <end position="21"/>
    </location>
</feature>
<gene>
    <name evidence="2" type="ORF">GAK29_01243</name>
</gene>
<proteinExistence type="predicted"/>
<dbReference type="EMBL" id="WNDP01000022">
    <property type="protein sequence ID" value="KAF1026510.1"/>
    <property type="molecule type" value="Genomic_DNA"/>
</dbReference>
<name>A0A833PIW9_ACIBZ</name>
<comment type="caution">
    <text evidence="2">The sequence shown here is derived from an EMBL/GenBank/DDBJ whole genome shotgun (WGS) entry which is preliminary data.</text>
</comment>
<organism evidence="2 3">
    <name type="scientific">Acinetobacter bereziniae</name>
    <name type="common">Acinetobacter genomosp. 10</name>
    <dbReference type="NCBI Taxonomy" id="106648"/>
    <lineage>
        <taxon>Bacteria</taxon>
        <taxon>Pseudomonadati</taxon>
        <taxon>Pseudomonadota</taxon>
        <taxon>Gammaproteobacteria</taxon>
        <taxon>Moraxellales</taxon>
        <taxon>Moraxellaceae</taxon>
        <taxon>Acinetobacter</taxon>
    </lineage>
</organism>
<feature type="chain" id="PRO_5032696099" evidence="1">
    <location>
        <begin position="22"/>
        <end position="227"/>
    </location>
</feature>